<evidence type="ECO:0000259" key="6">
    <source>
        <dbReference type="PROSITE" id="PS51746"/>
    </source>
</evidence>
<dbReference type="InterPro" id="IPR000222">
    <property type="entry name" value="PP2C_BS"/>
</dbReference>
<feature type="domain" description="PPM-type phosphatase" evidence="6">
    <location>
        <begin position="187"/>
        <end position="549"/>
    </location>
</feature>
<dbReference type="PANTHER" id="PTHR13832">
    <property type="entry name" value="PROTEIN PHOSPHATASE 2C"/>
    <property type="match status" value="1"/>
</dbReference>
<feature type="region of interest" description="Disordered" evidence="5">
    <location>
        <begin position="30"/>
        <end position="50"/>
    </location>
</feature>
<dbReference type="InterPro" id="IPR036457">
    <property type="entry name" value="PPM-type-like_dom_sf"/>
</dbReference>
<comment type="caution">
    <text evidence="7">The sequence shown here is derived from an EMBL/GenBank/DDBJ whole genome shotgun (WGS) entry which is preliminary data.</text>
</comment>
<evidence type="ECO:0000256" key="5">
    <source>
        <dbReference type="SAM" id="MobiDB-lite"/>
    </source>
</evidence>
<evidence type="ECO:0000256" key="2">
    <source>
        <dbReference type="ARBA" id="ARBA00022801"/>
    </source>
</evidence>
<dbReference type="PANTHER" id="PTHR13832:SF589">
    <property type="entry name" value="[PYRUVATE DEHYDROGENASE [ACETYL-TRANSFERRING]]-PHOSPHATASE 2, MITOCHONDRIAL"/>
    <property type="match status" value="1"/>
</dbReference>
<dbReference type="SUPFAM" id="SSF81606">
    <property type="entry name" value="PP2C-like"/>
    <property type="match status" value="1"/>
</dbReference>
<evidence type="ECO:0000256" key="3">
    <source>
        <dbReference type="ARBA" id="ARBA00022912"/>
    </source>
</evidence>
<dbReference type="AlphaFoldDB" id="A0A0F4ZM17"/>
<keyword evidence="2 4" id="KW-0378">Hydrolase</keyword>
<evidence type="ECO:0000313" key="8">
    <source>
        <dbReference type="Proteomes" id="UP000033483"/>
    </source>
</evidence>
<keyword evidence="3 4" id="KW-0904">Protein phosphatase</keyword>
<evidence type="ECO:0000256" key="1">
    <source>
        <dbReference type="ARBA" id="ARBA00022723"/>
    </source>
</evidence>
<proteinExistence type="inferred from homology"/>
<dbReference type="SMART" id="SM00332">
    <property type="entry name" value="PP2Cc"/>
    <property type="match status" value="1"/>
</dbReference>
<gene>
    <name evidence="7" type="ORF">TD95_004089</name>
</gene>
<dbReference type="CDD" id="cd00143">
    <property type="entry name" value="PP2Cc"/>
    <property type="match status" value="1"/>
</dbReference>
<dbReference type="Pfam" id="PF00481">
    <property type="entry name" value="PP2C"/>
    <property type="match status" value="1"/>
</dbReference>
<sequence length="584" mass="63957">MSIVRHTMCRPISSPCRRYYSDDFLRVASCTSSPSSSRRRSRIPPAQPPMTSLSARIAFPVLPAARQVLPRRCFHDYFVTHLPSSSMHPDSRVGPGHKLPRDASTPHDASAENQAGATPAPALPPNVGNRDLTVVRIPMRRAKHHFGQANSRGTRPYNEDTDAVGTINMPAFAKKAPVSIQRSTMHSMGVATTADSAYGDPQVFYFGVFDGHGGSQCSEFLRDELHGYIEEAAVTLGLKSSLKKPSVARSMASMADPSLEPPEPPKETIDTLQLCKDLVYEYKQAIGGYFRRFVPKYFIDMYQAEPPIHATLETVLMYAFLRADLDFVRAQARLPDDDSTISDKPLNADEFLGAPNHVPPSGHGIGSSVRFKGGSTASIAMISTPTPAPFWHPKTASSLVVAHVGDTRVILCETMTGQPRPMTSDHHPSMPSEERRLRRYAPATSLVSGDSFGEERIAGLANSRAFGDMQSKRIGVSAEPEITRVDMGPAEYSFLVLVSDGVSGTLSDQEIVDVIKEARTPEQGARDVINYATEVSSDGDNATCLVVRLGGWERRQEGGVGSFGTKEMRDMRREEALNPRSRRR</sequence>
<evidence type="ECO:0000256" key="4">
    <source>
        <dbReference type="RuleBase" id="RU003465"/>
    </source>
</evidence>
<feature type="compositionally biased region" description="Basic and acidic residues" evidence="5">
    <location>
        <begin position="566"/>
        <end position="577"/>
    </location>
</feature>
<dbReference type="PROSITE" id="PS01032">
    <property type="entry name" value="PPM_1"/>
    <property type="match status" value="1"/>
</dbReference>
<accession>A0A0F4ZM17</accession>
<protein>
    <recommendedName>
        <fullName evidence="6">PPM-type phosphatase domain-containing protein</fullName>
    </recommendedName>
</protein>
<dbReference type="GO" id="GO:0004722">
    <property type="term" value="F:protein serine/threonine phosphatase activity"/>
    <property type="evidence" value="ECO:0007669"/>
    <property type="project" value="InterPro"/>
</dbReference>
<comment type="similarity">
    <text evidence="4">Belongs to the PP2C family.</text>
</comment>
<evidence type="ECO:0000313" key="7">
    <source>
        <dbReference type="EMBL" id="KKA30893.1"/>
    </source>
</evidence>
<organism evidence="7 8">
    <name type="scientific">Thielaviopsis punctulata</name>
    <dbReference type="NCBI Taxonomy" id="72032"/>
    <lineage>
        <taxon>Eukaryota</taxon>
        <taxon>Fungi</taxon>
        <taxon>Dikarya</taxon>
        <taxon>Ascomycota</taxon>
        <taxon>Pezizomycotina</taxon>
        <taxon>Sordariomycetes</taxon>
        <taxon>Hypocreomycetidae</taxon>
        <taxon>Microascales</taxon>
        <taxon>Ceratocystidaceae</taxon>
        <taxon>Thielaviopsis</taxon>
    </lineage>
</organism>
<dbReference type="EMBL" id="LAEV01000211">
    <property type="protein sequence ID" value="KKA30893.1"/>
    <property type="molecule type" value="Genomic_DNA"/>
</dbReference>
<keyword evidence="1" id="KW-0479">Metal-binding</keyword>
<dbReference type="PROSITE" id="PS51746">
    <property type="entry name" value="PPM_2"/>
    <property type="match status" value="1"/>
</dbReference>
<dbReference type="GO" id="GO:0046872">
    <property type="term" value="F:metal ion binding"/>
    <property type="evidence" value="ECO:0007669"/>
    <property type="project" value="UniProtKB-KW"/>
</dbReference>
<dbReference type="Proteomes" id="UP000033483">
    <property type="component" value="Unassembled WGS sequence"/>
</dbReference>
<reference evidence="7 8" key="1">
    <citation type="submission" date="2015-03" db="EMBL/GenBank/DDBJ databases">
        <authorList>
            <person name="Radwan O."/>
            <person name="Al-Naeli F.A."/>
            <person name="Rendon G.A."/>
            <person name="Fields C."/>
        </authorList>
    </citation>
    <scope>NUCLEOTIDE SEQUENCE [LARGE SCALE GENOMIC DNA]</scope>
    <source>
        <strain evidence="7">CR-DP1</strain>
    </source>
</reference>
<dbReference type="InterPro" id="IPR015655">
    <property type="entry name" value="PP2C"/>
</dbReference>
<dbReference type="OrthoDB" id="416093at2759"/>
<name>A0A0F4ZM17_9PEZI</name>
<feature type="region of interest" description="Disordered" evidence="5">
    <location>
        <begin position="558"/>
        <end position="584"/>
    </location>
</feature>
<dbReference type="InterPro" id="IPR001932">
    <property type="entry name" value="PPM-type_phosphatase-like_dom"/>
</dbReference>
<dbReference type="Gene3D" id="3.60.40.10">
    <property type="entry name" value="PPM-type phosphatase domain"/>
    <property type="match status" value="1"/>
</dbReference>
<feature type="region of interest" description="Disordered" evidence="5">
    <location>
        <begin position="85"/>
        <end position="129"/>
    </location>
</feature>
<keyword evidence="8" id="KW-1185">Reference proteome</keyword>